<evidence type="ECO:0000256" key="1">
    <source>
        <dbReference type="SAM" id="SignalP"/>
    </source>
</evidence>
<dbReference type="Gene3D" id="2.60.40.420">
    <property type="entry name" value="Cupredoxins - blue copper proteins"/>
    <property type="match status" value="1"/>
</dbReference>
<protein>
    <recommendedName>
        <fullName evidence="4">EfeO-type cupredoxin-like domain-containing protein</fullName>
    </recommendedName>
</protein>
<evidence type="ECO:0008006" key="4">
    <source>
        <dbReference type="Google" id="ProtNLM"/>
    </source>
</evidence>
<keyword evidence="3" id="KW-1185">Reference proteome</keyword>
<proteinExistence type="predicted"/>
<gene>
    <name evidence="2" type="ORF">ACFOOI_12145</name>
</gene>
<feature type="signal peptide" evidence="1">
    <location>
        <begin position="1"/>
        <end position="24"/>
    </location>
</feature>
<comment type="caution">
    <text evidence="2">The sequence shown here is derived from an EMBL/GenBank/DDBJ whole genome shotgun (WGS) entry which is preliminary data.</text>
</comment>
<dbReference type="EMBL" id="JBHRYQ010000001">
    <property type="protein sequence ID" value="MFC3811407.1"/>
    <property type="molecule type" value="Genomic_DNA"/>
</dbReference>
<evidence type="ECO:0000313" key="2">
    <source>
        <dbReference type="EMBL" id="MFC3811407.1"/>
    </source>
</evidence>
<organism evidence="2 3">
    <name type="scientific">Lacihabitans lacunae</name>
    <dbReference type="NCBI Taxonomy" id="1028214"/>
    <lineage>
        <taxon>Bacteria</taxon>
        <taxon>Pseudomonadati</taxon>
        <taxon>Bacteroidota</taxon>
        <taxon>Cytophagia</taxon>
        <taxon>Cytophagales</taxon>
        <taxon>Leadbetterellaceae</taxon>
        <taxon>Lacihabitans</taxon>
    </lineage>
</organism>
<dbReference type="Proteomes" id="UP001595616">
    <property type="component" value="Unassembled WGS sequence"/>
</dbReference>
<name>A0ABV7YYI5_9BACT</name>
<dbReference type="RefSeq" id="WP_379838248.1">
    <property type="nucleotide sequence ID" value="NZ_JBHRYQ010000001.1"/>
</dbReference>
<dbReference type="InterPro" id="IPR008972">
    <property type="entry name" value="Cupredoxin"/>
</dbReference>
<sequence length="131" mass="14324">MKKTIFTSVLVAVSVFLGSLNASAQTTEKDVTIIELTQTSREFSTKNLNLKPGKYQFKVTNANVAKDLGFVIQKAADAKGDVMKTAVPNSFTTNLVKKGETQYTGIVELKAGEYVYSCPLNPTPHYKLTVK</sequence>
<accession>A0ABV7YYI5</accession>
<keyword evidence="1" id="KW-0732">Signal</keyword>
<reference evidence="3" key="1">
    <citation type="journal article" date="2019" name="Int. J. Syst. Evol. Microbiol.">
        <title>The Global Catalogue of Microorganisms (GCM) 10K type strain sequencing project: providing services to taxonomists for standard genome sequencing and annotation.</title>
        <authorList>
            <consortium name="The Broad Institute Genomics Platform"/>
            <consortium name="The Broad Institute Genome Sequencing Center for Infectious Disease"/>
            <person name="Wu L."/>
            <person name="Ma J."/>
        </authorList>
    </citation>
    <scope>NUCLEOTIDE SEQUENCE [LARGE SCALE GENOMIC DNA]</scope>
    <source>
        <strain evidence="3">CECT 7956</strain>
    </source>
</reference>
<evidence type="ECO:0000313" key="3">
    <source>
        <dbReference type="Proteomes" id="UP001595616"/>
    </source>
</evidence>
<feature type="chain" id="PRO_5046005825" description="EfeO-type cupredoxin-like domain-containing protein" evidence="1">
    <location>
        <begin position="25"/>
        <end position="131"/>
    </location>
</feature>